<gene>
    <name evidence="3" type="ORF">IAD51_02255</name>
</gene>
<dbReference type="EMBL" id="DVMN01000039">
    <property type="protein sequence ID" value="HIU21048.1"/>
    <property type="molecule type" value="Genomic_DNA"/>
</dbReference>
<dbReference type="GO" id="GO:0030313">
    <property type="term" value="C:cell envelope"/>
    <property type="evidence" value="ECO:0007669"/>
    <property type="project" value="UniProtKB-SubCell"/>
</dbReference>
<dbReference type="Pfam" id="PF09479">
    <property type="entry name" value="Flg_new"/>
    <property type="match status" value="2"/>
</dbReference>
<reference evidence="3" key="2">
    <citation type="journal article" date="2021" name="PeerJ">
        <title>Extensive microbial diversity within the chicken gut microbiome revealed by metagenomics and culture.</title>
        <authorList>
            <person name="Gilroy R."/>
            <person name="Ravi A."/>
            <person name="Getino M."/>
            <person name="Pursley I."/>
            <person name="Horton D.L."/>
            <person name="Alikhan N.F."/>
            <person name="Baker D."/>
            <person name="Gharbi K."/>
            <person name="Hall N."/>
            <person name="Watson M."/>
            <person name="Adriaenssens E.M."/>
            <person name="Foster-Nyarko E."/>
            <person name="Jarju S."/>
            <person name="Secka A."/>
            <person name="Antonio M."/>
            <person name="Oren A."/>
            <person name="Chaudhuri R.R."/>
            <person name="La Ragione R."/>
            <person name="Hildebrand F."/>
            <person name="Pallen M.J."/>
        </authorList>
    </citation>
    <scope>NUCLEOTIDE SEQUENCE</scope>
    <source>
        <strain evidence="3">1063</strain>
    </source>
</reference>
<dbReference type="InterPro" id="IPR042229">
    <property type="entry name" value="Listeria/Bacterioides_rpt_sf"/>
</dbReference>
<dbReference type="AlphaFoldDB" id="A0A9D1HSR8"/>
<name>A0A9D1HSR8_9FIRM</name>
<evidence type="ECO:0000313" key="4">
    <source>
        <dbReference type="Proteomes" id="UP000824088"/>
    </source>
</evidence>
<feature type="chain" id="PRO_5039073711" evidence="2">
    <location>
        <begin position="23"/>
        <end position="828"/>
    </location>
</feature>
<accession>A0A9D1HSR8</accession>
<feature type="signal peptide" evidence="2">
    <location>
        <begin position="1"/>
        <end position="22"/>
    </location>
</feature>
<organism evidence="3 4">
    <name type="scientific">Candidatus Limadaptatus stercorigallinarum</name>
    <dbReference type="NCBI Taxonomy" id="2840845"/>
    <lineage>
        <taxon>Bacteria</taxon>
        <taxon>Bacillati</taxon>
        <taxon>Bacillota</taxon>
        <taxon>Clostridia</taxon>
        <taxon>Eubacteriales</taxon>
        <taxon>Candidatus Limadaptatus</taxon>
    </lineage>
</organism>
<dbReference type="PROSITE" id="PS51257">
    <property type="entry name" value="PROKAR_LIPOPROTEIN"/>
    <property type="match status" value="1"/>
</dbReference>
<evidence type="ECO:0000313" key="3">
    <source>
        <dbReference type="EMBL" id="HIU21048.1"/>
    </source>
</evidence>
<proteinExistence type="predicted"/>
<evidence type="ECO:0000256" key="1">
    <source>
        <dbReference type="ARBA" id="ARBA00004196"/>
    </source>
</evidence>
<keyword evidence="2" id="KW-0732">Signal</keyword>
<dbReference type="Gene3D" id="2.60.40.4270">
    <property type="entry name" value="Listeria-Bacteroides repeat domain"/>
    <property type="match status" value="2"/>
</dbReference>
<evidence type="ECO:0000256" key="2">
    <source>
        <dbReference type="SAM" id="SignalP"/>
    </source>
</evidence>
<dbReference type="Proteomes" id="UP000824088">
    <property type="component" value="Unassembled WGS sequence"/>
</dbReference>
<sequence>MKKHIGKILLLLLAAVLAVTLAACDDGTSGTGGGGNPGDDPSPATLSVTFDANGGLDNEGIYDVEVSYGSTVATPKRADGTVYIPTRLGYTFDYWQTASGDEFVFSDSDEGTPTVVTSDTELSAHWTANTYTHTLVTENDDNWSYNGTVTLEEGASFETVYDSDEPAGDIPVPTVTSNDGTEDWFVYWYYIDADGNEVPFTTWSDKDGTEPELLDDYTIIPESGATGLTLYPKLHSRLPDYTVTFDGKGAEGDTAAVNAKLNDTLTAPTEPSRDGFVFGGWYYTVTKGEGDDAVTTEHLFVFFEETDDGDNSDDATVLSESIGTKGEDGSYSITLYAKWQRSFTLTADNAADLASAVADALAGDDEAAKEEWQNAVINVTENITLTLTDWTPLFTEEYPFTGTLTGGGATVILTYDAAYTGSVYAFLGANAGTVSNLNVTVKVSAFGTSDSDSLLVGAVGVNSGTLNACTFTVNIGSADAKAAAQGKTVYIGGAAARTATGSEILTCTSSVAAYVDGAGSIYAGGVFGFSANSSTTSAVESTEVTSFVLDATAANTAVAGGFGGQANSVNVSESGVISAEISVSADKVYAGGFAGTTSRGDFSECYADSSVTAEGYEVYAGGFTGHNMSLVNNCRADSDIAVTVREGGSAYVGGIAGASTRQSSSASHSSAATGDINSSYGAGSITVTAQGDGATVYAGGVAGRMSTMRSYRSFTSVAITVTNGGTNYVGTHTGRTVNTVTFEKCYYANDVSVTLNGTAIDPTAPSGVTGTESADYTDETWLNGEDNFDLDRGVWKVVENEDGTKEIRLVTELPEEDGGEEETPAEEA</sequence>
<comment type="subcellular location">
    <subcellularLocation>
        <location evidence="1">Cell envelope</location>
    </subcellularLocation>
</comment>
<protein>
    <submittedName>
        <fullName evidence="3">InlB B-repeat-containing protein</fullName>
    </submittedName>
</protein>
<dbReference type="Gene3D" id="2.160.20.110">
    <property type="match status" value="1"/>
</dbReference>
<reference evidence="3" key="1">
    <citation type="submission" date="2020-10" db="EMBL/GenBank/DDBJ databases">
        <authorList>
            <person name="Gilroy R."/>
        </authorList>
    </citation>
    <scope>NUCLEOTIDE SEQUENCE</scope>
    <source>
        <strain evidence="3">1063</strain>
    </source>
</reference>
<dbReference type="InterPro" id="IPR013378">
    <property type="entry name" value="InlB-like_B-rpt"/>
</dbReference>
<comment type="caution">
    <text evidence="3">The sequence shown here is derived from an EMBL/GenBank/DDBJ whole genome shotgun (WGS) entry which is preliminary data.</text>
</comment>